<evidence type="ECO:0000256" key="6">
    <source>
        <dbReference type="ARBA" id="ARBA00030642"/>
    </source>
</evidence>
<evidence type="ECO:0000256" key="7">
    <source>
        <dbReference type="ARBA" id="ARBA00031484"/>
    </source>
</evidence>
<gene>
    <name evidence="10" type="ORF">Q4610_19025</name>
</gene>
<comment type="similarity">
    <text evidence="2">Belongs to the PpiC/parvulin rotamase family.</text>
</comment>
<reference evidence="10" key="1">
    <citation type="submission" date="2023-07" db="EMBL/GenBank/DDBJ databases">
        <title>Bacterial whole genome sequence for Sphingobium sp. HBC34.</title>
        <authorList>
            <person name="Le V."/>
            <person name="Ko S.-R."/>
            <person name="Ahn C.-Y."/>
            <person name="Oh H.-M."/>
        </authorList>
    </citation>
    <scope>NUCLEOTIDE SEQUENCE</scope>
    <source>
        <strain evidence="10">HBC34</strain>
    </source>
</reference>
<dbReference type="Pfam" id="PF00639">
    <property type="entry name" value="Rotamase"/>
    <property type="match status" value="1"/>
</dbReference>
<comment type="catalytic activity">
    <reaction evidence="1">
        <text>[protein]-peptidylproline (omega=180) = [protein]-peptidylproline (omega=0)</text>
        <dbReference type="Rhea" id="RHEA:16237"/>
        <dbReference type="Rhea" id="RHEA-COMP:10747"/>
        <dbReference type="Rhea" id="RHEA-COMP:10748"/>
        <dbReference type="ChEBI" id="CHEBI:83833"/>
        <dbReference type="ChEBI" id="CHEBI:83834"/>
        <dbReference type="EC" id="5.2.1.8"/>
    </reaction>
</comment>
<feature type="domain" description="PpiC" evidence="9">
    <location>
        <begin position="112"/>
        <end position="214"/>
    </location>
</feature>
<dbReference type="PANTHER" id="PTHR47245">
    <property type="entry name" value="PEPTIDYLPROLYL ISOMERASE"/>
    <property type="match status" value="1"/>
</dbReference>
<comment type="caution">
    <text evidence="10">The sequence shown here is derived from an EMBL/GenBank/DDBJ whole genome shotgun (WGS) entry which is preliminary data.</text>
</comment>
<dbReference type="InterPro" id="IPR046357">
    <property type="entry name" value="PPIase_dom_sf"/>
</dbReference>
<dbReference type="PANTHER" id="PTHR47245:SF2">
    <property type="entry name" value="PEPTIDYL-PROLYL CIS-TRANS ISOMERASE HP_0175-RELATED"/>
    <property type="match status" value="1"/>
</dbReference>
<proteinExistence type="inferred from homology"/>
<evidence type="ECO:0000256" key="4">
    <source>
        <dbReference type="ARBA" id="ARBA00018370"/>
    </source>
</evidence>
<name>A0ABT8ZSF6_9SPHN</name>
<keyword evidence="5 8" id="KW-0697">Rotamase</keyword>
<evidence type="ECO:0000313" key="11">
    <source>
        <dbReference type="Proteomes" id="UP001176471"/>
    </source>
</evidence>
<dbReference type="InterPro" id="IPR050245">
    <property type="entry name" value="PrsA_foldase"/>
</dbReference>
<dbReference type="GO" id="GO:0016853">
    <property type="term" value="F:isomerase activity"/>
    <property type="evidence" value="ECO:0007669"/>
    <property type="project" value="UniProtKB-KW"/>
</dbReference>
<dbReference type="InterPro" id="IPR027304">
    <property type="entry name" value="Trigger_fact/SurA_dom_sf"/>
</dbReference>
<dbReference type="PROSITE" id="PS01096">
    <property type="entry name" value="PPIC_PPIASE_1"/>
    <property type="match status" value="1"/>
</dbReference>
<evidence type="ECO:0000256" key="2">
    <source>
        <dbReference type="ARBA" id="ARBA00007656"/>
    </source>
</evidence>
<dbReference type="SUPFAM" id="SSF109998">
    <property type="entry name" value="Triger factor/SurA peptide-binding domain-like"/>
    <property type="match status" value="1"/>
</dbReference>
<dbReference type="SUPFAM" id="SSF54534">
    <property type="entry name" value="FKBP-like"/>
    <property type="match status" value="1"/>
</dbReference>
<organism evidence="10 11">
    <name type="scientific">Sphingobium cyanobacteriorum</name>
    <dbReference type="NCBI Taxonomy" id="3063954"/>
    <lineage>
        <taxon>Bacteria</taxon>
        <taxon>Pseudomonadati</taxon>
        <taxon>Pseudomonadota</taxon>
        <taxon>Alphaproteobacteria</taxon>
        <taxon>Sphingomonadales</taxon>
        <taxon>Sphingomonadaceae</taxon>
        <taxon>Sphingobium</taxon>
    </lineage>
</organism>
<protein>
    <recommendedName>
        <fullName evidence="4">Parvulin-like PPIase</fullName>
        <ecNumber evidence="3">5.2.1.8</ecNumber>
    </recommendedName>
    <alternativeName>
        <fullName evidence="6">Peptidyl-prolyl cis-trans isomerase plp</fullName>
    </alternativeName>
    <alternativeName>
        <fullName evidence="7">Rotamase plp</fullName>
    </alternativeName>
</protein>
<dbReference type="PROSITE" id="PS50198">
    <property type="entry name" value="PPIC_PPIASE_2"/>
    <property type="match status" value="1"/>
</dbReference>
<evidence type="ECO:0000313" key="10">
    <source>
        <dbReference type="EMBL" id="MDO7837142.1"/>
    </source>
</evidence>
<dbReference type="InterPro" id="IPR000297">
    <property type="entry name" value="PPIase_PpiC"/>
</dbReference>
<dbReference type="InterPro" id="IPR023058">
    <property type="entry name" value="PPIase_PpiC_CS"/>
</dbReference>
<dbReference type="Proteomes" id="UP001176471">
    <property type="component" value="Unassembled WGS sequence"/>
</dbReference>
<evidence type="ECO:0000259" key="9">
    <source>
        <dbReference type="PROSITE" id="PS50198"/>
    </source>
</evidence>
<sequence length="270" mass="28858">MVEVLDQPRVAVNGREVPAEAIAAEAQHHPAPDAQAAWNAAAEALAVRQLLLDEAERLGIEGSGLADADGRPLCGEEARIEALLAAEVQTPRADEATARRYYDTHCERFRSAPLVEASHILFAADPADSLAYGLATGDARTAIRTLQRDPQAFDLLARQHSACPSKEQGGMLGQIAPGALVPEFEEVLFSLEPGALHPEPVRTRFGVHVIRAGRHEEARELPFEAVSDQISGYLEEASWRRAVAQYIGILAAGATLEGVELAAATGPLVQ</sequence>
<dbReference type="EC" id="5.2.1.8" evidence="3"/>
<accession>A0ABT8ZSF6</accession>
<dbReference type="EMBL" id="JAUQOM010000016">
    <property type="protein sequence ID" value="MDO7837142.1"/>
    <property type="molecule type" value="Genomic_DNA"/>
</dbReference>
<dbReference type="Gene3D" id="3.10.50.40">
    <property type="match status" value="1"/>
</dbReference>
<dbReference type="RefSeq" id="WP_304537447.1">
    <property type="nucleotide sequence ID" value="NZ_JAUQOM010000016.1"/>
</dbReference>
<keyword evidence="11" id="KW-1185">Reference proteome</keyword>
<evidence type="ECO:0000256" key="3">
    <source>
        <dbReference type="ARBA" id="ARBA00013194"/>
    </source>
</evidence>
<keyword evidence="8 10" id="KW-0413">Isomerase</keyword>
<evidence type="ECO:0000256" key="8">
    <source>
        <dbReference type="PROSITE-ProRule" id="PRU00278"/>
    </source>
</evidence>
<evidence type="ECO:0000256" key="5">
    <source>
        <dbReference type="ARBA" id="ARBA00023110"/>
    </source>
</evidence>
<evidence type="ECO:0000256" key="1">
    <source>
        <dbReference type="ARBA" id="ARBA00000971"/>
    </source>
</evidence>